<dbReference type="AlphaFoldDB" id="A0A024GVK2"/>
<dbReference type="EMBL" id="CAIX01000487">
    <property type="protein sequence ID" value="CCI50408.1"/>
    <property type="molecule type" value="Genomic_DNA"/>
</dbReference>
<accession>A0A024GVK2</accession>
<keyword evidence="2" id="KW-1185">Reference proteome</keyword>
<protein>
    <submittedName>
        <fullName evidence="1">Uncharacterized protein</fullName>
    </submittedName>
</protein>
<evidence type="ECO:0000313" key="1">
    <source>
        <dbReference type="EMBL" id="CCI50408.1"/>
    </source>
</evidence>
<organism evidence="1 2">
    <name type="scientific">Albugo candida</name>
    <dbReference type="NCBI Taxonomy" id="65357"/>
    <lineage>
        <taxon>Eukaryota</taxon>
        <taxon>Sar</taxon>
        <taxon>Stramenopiles</taxon>
        <taxon>Oomycota</taxon>
        <taxon>Peronosporomycetes</taxon>
        <taxon>Albuginales</taxon>
        <taxon>Albuginaceae</taxon>
        <taxon>Albugo</taxon>
    </lineage>
</organism>
<evidence type="ECO:0000313" key="2">
    <source>
        <dbReference type="Proteomes" id="UP000053237"/>
    </source>
</evidence>
<comment type="caution">
    <text evidence="1">The sequence shown here is derived from an EMBL/GenBank/DDBJ whole genome shotgun (WGS) entry which is preliminary data.</text>
</comment>
<reference evidence="1 2" key="1">
    <citation type="submission" date="2012-05" db="EMBL/GenBank/DDBJ databases">
        <title>Recombination and specialization in a pathogen metapopulation.</title>
        <authorList>
            <person name="Gardiner A."/>
            <person name="Kemen E."/>
            <person name="Schultz-Larsen T."/>
            <person name="MacLean D."/>
            <person name="Van Oosterhout C."/>
            <person name="Jones J.D.G."/>
        </authorList>
    </citation>
    <scope>NUCLEOTIDE SEQUENCE [LARGE SCALE GENOMIC DNA]</scope>
    <source>
        <strain evidence="1 2">Ac Nc2</strain>
    </source>
</reference>
<sequence length="161" mass="18633">MCVQAVAQVNSMRRQAAEPLLQHEVIHRGDTRHPRLISSFEVPNLSHFSLFCESFSKEGPAISLSQDSSRARRKHFPALKESFCTSKYDFTMYEKASSLALSGAACKKQVKEYDLLKRCSKLRGSSIQFRVVLVRHRDPFCLKHQRDSLVRVWRHHFDPNM</sequence>
<dbReference type="Proteomes" id="UP000053237">
    <property type="component" value="Unassembled WGS sequence"/>
</dbReference>
<name>A0A024GVK2_9STRA</name>
<gene>
    <name evidence="1" type="ORF">BN9_121350</name>
</gene>
<proteinExistence type="predicted"/>
<dbReference type="InParanoid" id="A0A024GVK2"/>